<dbReference type="OrthoDB" id="1493837at2"/>
<feature type="transmembrane region" description="Helical" evidence="19">
    <location>
        <begin position="93"/>
        <end position="114"/>
    </location>
</feature>
<evidence type="ECO:0000256" key="15">
    <source>
        <dbReference type="PIRSR" id="PIRSR600829-1"/>
    </source>
</evidence>
<keyword evidence="8 20" id="KW-0418">Kinase</keyword>
<gene>
    <name evidence="20" type="ORF">DNU06_04345</name>
</gene>
<evidence type="ECO:0000256" key="4">
    <source>
        <dbReference type="ARBA" id="ARBA00022516"/>
    </source>
</evidence>
<feature type="transmembrane region" description="Helical" evidence="19">
    <location>
        <begin position="20"/>
        <end position="40"/>
    </location>
</feature>
<keyword evidence="3" id="KW-1003">Cell membrane</keyword>
<evidence type="ECO:0000256" key="13">
    <source>
        <dbReference type="ARBA" id="ARBA00023209"/>
    </source>
</evidence>
<comment type="similarity">
    <text evidence="2">Belongs to the bacterial diacylglycerol kinase family.</text>
</comment>
<evidence type="ECO:0000256" key="5">
    <source>
        <dbReference type="ARBA" id="ARBA00022679"/>
    </source>
</evidence>
<evidence type="ECO:0000256" key="9">
    <source>
        <dbReference type="ARBA" id="ARBA00022840"/>
    </source>
</evidence>
<evidence type="ECO:0000256" key="19">
    <source>
        <dbReference type="SAM" id="Phobius"/>
    </source>
</evidence>
<keyword evidence="7 17" id="KW-0547">Nucleotide-binding</keyword>
<evidence type="ECO:0000313" key="21">
    <source>
        <dbReference type="Proteomes" id="UP000249248"/>
    </source>
</evidence>
<keyword evidence="4" id="KW-0444">Lipid biosynthesis</keyword>
<keyword evidence="14" id="KW-1208">Phospholipid metabolism</keyword>
<dbReference type="PANTHER" id="PTHR34299">
    <property type="entry name" value="DIACYLGLYCEROL KINASE"/>
    <property type="match status" value="1"/>
</dbReference>
<feature type="active site" description="Proton acceptor" evidence="15">
    <location>
        <position position="66"/>
    </location>
</feature>
<feature type="binding site" evidence="18">
    <location>
        <position position="73"/>
    </location>
    <ligand>
        <name>a divalent metal cation</name>
        <dbReference type="ChEBI" id="CHEBI:60240"/>
    </ligand>
</feature>
<evidence type="ECO:0000256" key="12">
    <source>
        <dbReference type="ARBA" id="ARBA00023136"/>
    </source>
</evidence>
<keyword evidence="5" id="KW-0808">Transferase</keyword>
<reference evidence="20 21" key="1">
    <citation type="submission" date="2018-06" db="EMBL/GenBank/DDBJ databases">
        <title>The draft genome sequence of Crocinitomix sp. SM1701.</title>
        <authorList>
            <person name="Zhang X."/>
        </authorList>
    </citation>
    <scope>NUCLEOTIDE SEQUENCE [LARGE SCALE GENOMIC DNA]</scope>
    <source>
        <strain evidence="20 21">SM1701</strain>
    </source>
</reference>
<dbReference type="InterPro" id="IPR000829">
    <property type="entry name" value="DAGK"/>
</dbReference>
<sequence>MKKFILKELKSFKCAFNGIYLALTEAHIIIQIMATVLVIATGYYQNINKTEWLIIAICIAMVIGAEMMNTAIEKTVDYISMEQHPQAKSIKDISAGAVLVISIVAAIIGINILFL</sequence>
<keyword evidence="6 19" id="KW-0812">Transmembrane</keyword>
<dbReference type="GO" id="GO:0008654">
    <property type="term" value="P:phospholipid biosynthetic process"/>
    <property type="evidence" value="ECO:0007669"/>
    <property type="project" value="UniProtKB-KW"/>
</dbReference>
<feature type="binding site" evidence="17">
    <location>
        <begin position="91"/>
        <end position="92"/>
    </location>
    <ligand>
        <name>ATP</name>
        <dbReference type="ChEBI" id="CHEBI:30616"/>
    </ligand>
</feature>
<evidence type="ECO:0000256" key="16">
    <source>
        <dbReference type="PIRSR" id="PIRSR600829-2"/>
    </source>
</evidence>
<evidence type="ECO:0000256" key="3">
    <source>
        <dbReference type="ARBA" id="ARBA00022475"/>
    </source>
</evidence>
<proteinExistence type="inferred from homology"/>
<evidence type="ECO:0000256" key="18">
    <source>
        <dbReference type="PIRSR" id="PIRSR600829-4"/>
    </source>
</evidence>
<dbReference type="GO" id="GO:0005524">
    <property type="term" value="F:ATP binding"/>
    <property type="evidence" value="ECO:0007669"/>
    <property type="project" value="UniProtKB-KW"/>
</dbReference>
<keyword evidence="12 19" id="KW-0472">Membrane</keyword>
<evidence type="ECO:0000256" key="11">
    <source>
        <dbReference type="ARBA" id="ARBA00023098"/>
    </source>
</evidence>
<dbReference type="AlphaFoldDB" id="A0A2W1NEJ7"/>
<keyword evidence="10 19" id="KW-1133">Transmembrane helix</keyword>
<feature type="binding site" evidence="17">
    <location>
        <position position="73"/>
    </location>
    <ligand>
        <name>ATP</name>
        <dbReference type="ChEBI" id="CHEBI:30616"/>
    </ligand>
</feature>
<feature type="transmembrane region" description="Helical" evidence="19">
    <location>
        <begin position="52"/>
        <end position="72"/>
    </location>
</feature>
<evidence type="ECO:0000256" key="17">
    <source>
        <dbReference type="PIRSR" id="PIRSR600829-3"/>
    </source>
</evidence>
<dbReference type="PROSITE" id="PS01069">
    <property type="entry name" value="DAGK_PROKAR"/>
    <property type="match status" value="1"/>
</dbReference>
<protein>
    <submittedName>
        <fullName evidence="20">Diacylglycerol kinase family protein</fullName>
    </submittedName>
</protein>
<keyword evidence="9 17" id="KW-0067">ATP-binding</keyword>
<organism evidence="20 21">
    <name type="scientific">Putridiphycobacter roseus</name>
    <dbReference type="NCBI Taxonomy" id="2219161"/>
    <lineage>
        <taxon>Bacteria</taxon>
        <taxon>Pseudomonadati</taxon>
        <taxon>Bacteroidota</taxon>
        <taxon>Flavobacteriia</taxon>
        <taxon>Flavobacteriales</taxon>
        <taxon>Crocinitomicaceae</taxon>
        <taxon>Putridiphycobacter</taxon>
    </lineage>
</organism>
<evidence type="ECO:0000256" key="8">
    <source>
        <dbReference type="ARBA" id="ARBA00022777"/>
    </source>
</evidence>
<feature type="binding site" evidence="17">
    <location>
        <position position="25"/>
    </location>
    <ligand>
        <name>ATP</name>
        <dbReference type="ChEBI" id="CHEBI:30616"/>
    </ligand>
</feature>
<accession>A0A2W1NEJ7</accession>
<name>A0A2W1NEJ7_9FLAO</name>
<evidence type="ECO:0000256" key="7">
    <source>
        <dbReference type="ARBA" id="ARBA00022741"/>
    </source>
</evidence>
<dbReference type="InterPro" id="IPR033717">
    <property type="entry name" value="UDPK"/>
</dbReference>
<evidence type="ECO:0000256" key="6">
    <source>
        <dbReference type="ARBA" id="ARBA00022692"/>
    </source>
</evidence>
<feature type="binding site" evidence="16">
    <location>
        <position position="66"/>
    </location>
    <ligand>
        <name>substrate</name>
    </ligand>
</feature>
<evidence type="ECO:0000313" key="20">
    <source>
        <dbReference type="EMBL" id="PZE17855.1"/>
    </source>
</evidence>
<dbReference type="InterPro" id="IPR036945">
    <property type="entry name" value="DAGK_sf"/>
</dbReference>
<dbReference type="Proteomes" id="UP000249248">
    <property type="component" value="Unassembled WGS sequence"/>
</dbReference>
<keyword evidence="21" id="KW-1185">Reference proteome</keyword>
<dbReference type="Gene3D" id="1.10.287.3610">
    <property type="match status" value="1"/>
</dbReference>
<keyword evidence="18" id="KW-0460">Magnesium</keyword>
<comment type="subcellular location">
    <subcellularLocation>
        <location evidence="1">Cell membrane</location>
        <topology evidence="1">Multi-pass membrane protein</topology>
    </subcellularLocation>
</comment>
<keyword evidence="18" id="KW-0479">Metal-binding</keyword>
<dbReference type="RefSeq" id="WP_111062006.1">
    <property type="nucleotide sequence ID" value="NZ_JBHUCU010000002.1"/>
</dbReference>
<evidence type="ECO:0000256" key="2">
    <source>
        <dbReference type="ARBA" id="ARBA00005967"/>
    </source>
</evidence>
<dbReference type="GO" id="GO:0046872">
    <property type="term" value="F:metal ion binding"/>
    <property type="evidence" value="ECO:0007669"/>
    <property type="project" value="UniProtKB-KW"/>
</dbReference>
<dbReference type="CDD" id="cd14265">
    <property type="entry name" value="UDPK_IM_like"/>
    <property type="match status" value="1"/>
</dbReference>
<comment type="cofactor">
    <cofactor evidence="18">
        <name>Mg(2+)</name>
        <dbReference type="ChEBI" id="CHEBI:18420"/>
    </cofactor>
    <text evidence="18">Mn(2+), Zn(2+), Cd(2+) and Co(2+) support activity to lesser extents.</text>
</comment>
<evidence type="ECO:0000256" key="10">
    <source>
        <dbReference type="ARBA" id="ARBA00022989"/>
    </source>
</evidence>
<evidence type="ECO:0000256" key="1">
    <source>
        <dbReference type="ARBA" id="ARBA00004651"/>
    </source>
</evidence>
<keyword evidence="13" id="KW-0594">Phospholipid biosynthesis</keyword>
<keyword evidence="11" id="KW-0443">Lipid metabolism</keyword>
<comment type="caution">
    <text evidence="20">The sequence shown here is derived from an EMBL/GenBank/DDBJ whole genome shotgun (WGS) entry which is preliminary data.</text>
</comment>
<feature type="binding site" evidence="18">
    <location>
        <position position="25"/>
    </location>
    <ligand>
        <name>a divalent metal cation</name>
        <dbReference type="ChEBI" id="CHEBI:60240"/>
    </ligand>
</feature>
<dbReference type="EMBL" id="QKSB01000002">
    <property type="protein sequence ID" value="PZE17855.1"/>
    <property type="molecule type" value="Genomic_DNA"/>
</dbReference>
<evidence type="ECO:0000256" key="14">
    <source>
        <dbReference type="ARBA" id="ARBA00023264"/>
    </source>
</evidence>
<dbReference type="GO" id="GO:0016301">
    <property type="term" value="F:kinase activity"/>
    <property type="evidence" value="ECO:0007669"/>
    <property type="project" value="UniProtKB-KW"/>
</dbReference>
<dbReference type="GO" id="GO:0005886">
    <property type="term" value="C:plasma membrane"/>
    <property type="evidence" value="ECO:0007669"/>
    <property type="project" value="UniProtKB-SubCell"/>
</dbReference>
<feature type="binding site" evidence="17">
    <location>
        <begin position="82"/>
        <end position="84"/>
    </location>
    <ligand>
        <name>ATP</name>
        <dbReference type="ChEBI" id="CHEBI:30616"/>
    </ligand>
</feature>
<dbReference type="PANTHER" id="PTHR34299:SF1">
    <property type="entry name" value="DIACYLGLYCEROL KINASE"/>
    <property type="match status" value="1"/>
</dbReference>
<dbReference type="Pfam" id="PF01219">
    <property type="entry name" value="DAGK_prokar"/>
    <property type="match status" value="1"/>
</dbReference>